<evidence type="ECO:0000313" key="2">
    <source>
        <dbReference type="Proteomes" id="UP001497516"/>
    </source>
</evidence>
<name>A0AAV2EF58_9ROSI</name>
<proteinExistence type="predicted"/>
<dbReference type="AlphaFoldDB" id="A0AAV2EF58"/>
<dbReference type="Proteomes" id="UP001497516">
    <property type="component" value="Chromosome 4"/>
</dbReference>
<protein>
    <submittedName>
        <fullName evidence="1">Uncharacterized protein</fullName>
    </submittedName>
</protein>
<evidence type="ECO:0000313" key="1">
    <source>
        <dbReference type="EMBL" id="CAL1384586.1"/>
    </source>
</evidence>
<dbReference type="EMBL" id="OZ034817">
    <property type="protein sequence ID" value="CAL1384586.1"/>
    <property type="molecule type" value="Genomic_DNA"/>
</dbReference>
<organism evidence="1 2">
    <name type="scientific">Linum trigynum</name>
    <dbReference type="NCBI Taxonomy" id="586398"/>
    <lineage>
        <taxon>Eukaryota</taxon>
        <taxon>Viridiplantae</taxon>
        <taxon>Streptophyta</taxon>
        <taxon>Embryophyta</taxon>
        <taxon>Tracheophyta</taxon>
        <taxon>Spermatophyta</taxon>
        <taxon>Magnoliopsida</taxon>
        <taxon>eudicotyledons</taxon>
        <taxon>Gunneridae</taxon>
        <taxon>Pentapetalae</taxon>
        <taxon>rosids</taxon>
        <taxon>fabids</taxon>
        <taxon>Malpighiales</taxon>
        <taxon>Linaceae</taxon>
        <taxon>Linum</taxon>
    </lineage>
</organism>
<keyword evidence="2" id="KW-1185">Reference proteome</keyword>
<gene>
    <name evidence="1" type="ORF">LTRI10_LOCUS25778</name>
</gene>
<reference evidence="1 2" key="1">
    <citation type="submission" date="2024-04" db="EMBL/GenBank/DDBJ databases">
        <authorList>
            <person name="Fracassetti M."/>
        </authorList>
    </citation>
    <scope>NUCLEOTIDE SEQUENCE [LARGE SCALE GENOMIC DNA]</scope>
</reference>
<accession>A0AAV2EF58</accession>
<sequence>MTDVRHANCKDDGIRHAIMKGACEPLLRFAVLDLMLSKFGAKNLREIELRNTEYPNVVVNLQGCNHETLLTYPHRR</sequence>